<reference evidence="1" key="1">
    <citation type="journal article" date="2021" name="Open Biol.">
        <title>Shared evolutionary footprints suggest mitochondrial oxidative damage underlies multiple complex I losses in fungi.</title>
        <authorList>
            <person name="Schikora-Tamarit M.A."/>
            <person name="Marcet-Houben M."/>
            <person name="Nosek J."/>
            <person name="Gabaldon T."/>
        </authorList>
    </citation>
    <scope>NUCLEOTIDE SEQUENCE</scope>
    <source>
        <strain evidence="1">CBS2887</strain>
    </source>
</reference>
<dbReference type="AlphaFoldDB" id="A0A9P8Q5Q9"/>
<comment type="caution">
    <text evidence="1">The sequence shown here is derived from an EMBL/GenBank/DDBJ whole genome shotgun (WGS) entry which is preliminary data.</text>
</comment>
<sequence length="101" mass="11467">MKEDILTIIWTLAKNTIIRVNRAAMSPKSRCLPSLIKCSDACDSRIMVGKAKRKLGMLFGVQYFKKPLFHLSVCMYVNNDGIVELHQGLDSFVIQNSEYGR</sequence>
<organism evidence="1 2">
    <name type="scientific">Wickerhamomyces pijperi</name>
    <name type="common">Yeast</name>
    <name type="synonym">Pichia pijperi</name>
    <dbReference type="NCBI Taxonomy" id="599730"/>
    <lineage>
        <taxon>Eukaryota</taxon>
        <taxon>Fungi</taxon>
        <taxon>Dikarya</taxon>
        <taxon>Ascomycota</taxon>
        <taxon>Saccharomycotina</taxon>
        <taxon>Saccharomycetes</taxon>
        <taxon>Phaffomycetales</taxon>
        <taxon>Wickerhamomycetaceae</taxon>
        <taxon>Wickerhamomyces</taxon>
    </lineage>
</organism>
<evidence type="ECO:0000313" key="2">
    <source>
        <dbReference type="Proteomes" id="UP000774326"/>
    </source>
</evidence>
<proteinExistence type="predicted"/>
<evidence type="ECO:0000313" key="1">
    <source>
        <dbReference type="EMBL" id="KAH3683294.1"/>
    </source>
</evidence>
<dbReference type="EMBL" id="JAEUBG010003196">
    <property type="protein sequence ID" value="KAH3683294.1"/>
    <property type="molecule type" value="Genomic_DNA"/>
</dbReference>
<accession>A0A9P8Q5Q9</accession>
<protein>
    <submittedName>
        <fullName evidence="1">Uncharacterized protein</fullName>
    </submittedName>
</protein>
<gene>
    <name evidence="1" type="ORF">WICPIJ_005764</name>
</gene>
<reference evidence="1" key="2">
    <citation type="submission" date="2021-01" db="EMBL/GenBank/DDBJ databases">
        <authorList>
            <person name="Schikora-Tamarit M.A."/>
        </authorList>
    </citation>
    <scope>NUCLEOTIDE SEQUENCE</scope>
    <source>
        <strain evidence="1">CBS2887</strain>
    </source>
</reference>
<dbReference type="Proteomes" id="UP000774326">
    <property type="component" value="Unassembled WGS sequence"/>
</dbReference>
<name>A0A9P8Q5Q9_WICPI</name>
<keyword evidence="2" id="KW-1185">Reference proteome</keyword>